<dbReference type="SUPFAM" id="SSF53756">
    <property type="entry name" value="UDP-Glycosyltransferase/glycogen phosphorylase"/>
    <property type="match status" value="1"/>
</dbReference>
<comment type="caution">
    <text evidence="1">The sequence shown here is derived from an EMBL/GenBank/DDBJ whole genome shotgun (WGS) entry which is preliminary data.</text>
</comment>
<sequence>MRKVLCFSYLERHLKKLLPVIKRLEYDGKVSVVTVIINGAEKEIAIKHNINYMMLDEFSDDNRNVSYDTKFEDLQWGLLPLINCLRTLKPDLFLAMEVNYILRNAIHYCKVNHISNIIVQHGVPNKLSLHAFAPFEGDVFLSWGDFSKDFLINNHVDPAKIVLTGGCNFDHLADIKPDRNKYAELIGCNPSKKWIVFTTQGLGVGDRPTAQELHDAFLETAKAATESSEYELIYQAHPSQDIDYIYDVINEIEHKNCYVGRWGNTEELIACADGMITFFSTTAIDCVLLGVPLMLVNLEDEHNFLPFADMGAAISATCKEDIQSCIYNLLYPSKKIQLKQKEVSEYFNYKNDHYALDRIIEYIYSLFGR</sequence>
<dbReference type="Gene3D" id="3.40.50.12580">
    <property type="match status" value="1"/>
</dbReference>
<reference evidence="1 2" key="1">
    <citation type="submission" date="2019-08" db="EMBL/GenBank/DDBJ databases">
        <title>In-depth cultivation of the pig gut microbiome towards novel bacterial diversity and tailored functional studies.</title>
        <authorList>
            <person name="Wylensek D."/>
            <person name="Hitch T.C.A."/>
            <person name="Clavel T."/>
        </authorList>
    </citation>
    <scope>NUCLEOTIDE SEQUENCE [LARGE SCALE GENOMIC DNA]</scope>
    <source>
        <strain evidence="1 2">WCA-693-APC-5D-A</strain>
    </source>
</reference>
<evidence type="ECO:0000313" key="1">
    <source>
        <dbReference type="EMBL" id="MSU08095.1"/>
    </source>
</evidence>
<protein>
    <recommendedName>
        <fullName evidence="3">UDP-N-acetylglucosamine 2-epimerase domain-containing protein</fullName>
    </recommendedName>
</protein>
<keyword evidence="2" id="KW-1185">Reference proteome</keyword>
<organism evidence="1 2">
    <name type="scientific">Anaerovibrio slackiae</name>
    <dbReference type="NCBI Taxonomy" id="2652309"/>
    <lineage>
        <taxon>Bacteria</taxon>
        <taxon>Bacillati</taxon>
        <taxon>Bacillota</taxon>
        <taxon>Negativicutes</taxon>
        <taxon>Selenomonadales</taxon>
        <taxon>Selenomonadaceae</taxon>
        <taxon>Anaerovibrio</taxon>
    </lineage>
</organism>
<dbReference type="GeneID" id="96778008"/>
<evidence type="ECO:0008006" key="3">
    <source>
        <dbReference type="Google" id="ProtNLM"/>
    </source>
</evidence>
<gene>
    <name evidence="1" type="ORF">FYJ84_03695</name>
</gene>
<dbReference type="AlphaFoldDB" id="A0A6I2UE25"/>
<dbReference type="RefSeq" id="WP_154406255.1">
    <property type="nucleotide sequence ID" value="NZ_VUNR01000005.1"/>
</dbReference>
<proteinExistence type="predicted"/>
<name>A0A6I2UE25_9FIRM</name>
<evidence type="ECO:0000313" key="2">
    <source>
        <dbReference type="Proteomes" id="UP000433181"/>
    </source>
</evidence>
<dbReference type="EMBL" id="VUNR01000005">
    <property type="protein sequence ID" value="MSU08095.1"/>
    <property type="molecule type" value="Genomic_DNA"/>
</dbReference>
<dbReference type="Proteomes" id="UP000433181">
    <property type="component" value="Unassembled WGS sequence"/>
</dbReference>
<dbReference type="InterPro" id="IPR043148">
    <property type="entry name" value="TagF_C"/>
</dbReference>
<accession>A0A6I2UE25</accession>